<evidence type="ECO:0000313" key="1">
    <source>
        <dbReference type="EMBL" id="KAK7360389.1"/>
    </source>
</evidence>
<gene>
    <name evidence="1" type="ORF">VNO77_02379</name>
</gene>
<keyword evidence="2" id="KW-1185">Reference proteome</keyword>
<reference evidence="1 2" key="1">
    <citation type="submission" date="2024-01" db="EMBL/GenBank/DDBJ databases">
        <title>The genomes of 5 underutilized Papilionoideae crops provide insights into root nodulation and disease resistanc.</title>
        <authorList>
            <person name="Jiang F."/>
        </authorList>
    </citation>
    <scope>NUCLEOTIDE SEQUENCE [LARGE SCALE GENOMIC DNA]</scope>
    <source>
        <strain evidence="1">LVBAO_FW01</strain>
        <tissue evidence="1">Leaves</tissue>
    </source>
</reference>
<name>A0AAN9MT52_CANGL</name>
<proteinExistence type="predicted"/>
<protein>
    <submittedName>
        <fullName evidence="1">Uncharacterized protein</fullName>
    </submittedName>
</protein>
<dbReference type="EMBL" id="JAYMYQ010000001">
    <property type="protein sequence ID" value="KAK7360389.1"/>
    <property type="molecule type" value="Genomic_DNA"/>
</dbReference>
<dbReference type="AlphaFoldDB" id="A0AAN9MT52"/>
<accession>A0AAN9MT52</accession>
<organism evidence="1 2">
    <name type="scientific">Canavalia gladiata</name>
    <name type="common">Sword bean</name>
    <name type="synonym">Dolichos gladiatus</name>
    <dbReference type="NCBI Taxonomy" id="3824"/>
    <lineage>
        <taxon>Eukaryota</taxon>
        <taxon>Viridiplantae</taxon>
        <taxon>Streptophyta</taxon>
        <taxon>Embryophyta</taxon>
        <taxon>Tracheophyta</taxon>
        <taxon>Spermatophyta</taxon>
        <taxon>Magnoliopsida</taxon>
        <taxon>eudicotyledons</taxon>
        <taxon>Gunneridae</taxon>
        <taxon>Pentapetalae</taxon>
        <taxon>rosids</taxon>
        <taxon>fabids</taxon>
        <taxon>Fabales</taxon>
        <taxon>Fabaceae</taxon>
        <taxon>Papilionoideae</taxon>
        <taxon>50 kb inversion clade</taxon>
        <taxon>NPAAA clade</taxon>
        <taxon>indigoferoid/millettioid clade</taxon>
        <taxon>Phaseoleae</taxon>
        <taxon>Canavalia</taxon>
    </lineage>
</organism>
<dbReference type="Proteomes" id="UP001367508">
    <property type="component" value="Unassembled WGS sequence"/>
</dbReference>
<comment type="caution">
    <text evidence="1">The sequence shown here is derived from an EMBL/GenBank/DDBJ whole genome shotgun (WGS) entry which is preliminary data.</text>
</comment>
<sequence length="101" mass="10854">MNRTDTRIWGSLMNLRSRVLTLHPGSVLLLAGLDNIRLAKILHLRISKAIKGRSKVKATPVASLLNAGVHPGLKNDLRGQGWSFGIGPDPITTCAKPPVAN</sequence>
<evidence type="ECO:0000313" key="2">
    <source>
        <dbReference type="Proteomes" id="UP001367508"/>
    </source>
</evidence>